<accession>A0A1X0NYZ7</accession>
<keyword evidence="2" id="KW-1185">Reference proteome</keyword>
<evidence type="ECO:0000313" key="1">
    <source>
        <dbReference type="EMBL" id="ORC89917.1"/>
    </source>
</evidence>
<sequence>MRTHQLRSLCPASAGSSPFLAFGWPQRTAIIYFFLLLDECDDLHFRRSPCELTATHSHRLSTCSPSRGRAYGRQASRPSGLWFALSPTLSPHCQIEWRRPL</sequence>
<dbReference type="GeneID" id="39984456"/>
<comment type="caution">
    <text evidence="1">The sequence shown here is derived from an EMBL/GenBank/DDBJ whole genome shotgun (WGS) entry which is preliminary data.</text>
</comment>
<dbReference type="AlphaFoldDB" id="A0A1X0NYZ7"/>
<dbReference type="RefSeq" id="XP_028883983.1">
    <property type="nucleotide sequence ID" value="XM_029024676.1"/>
</dbReference>
<dbReference type="Proteomes" id="UP000192257">
    <property type="component" value="Unassembled WGS sequence"/>
</dbReference>
<protein>
    <submittedName>
        <fullName evidence="1">Uncharacterized protein</fullName>
    </submittedName>
</protein>
<organism evidence="1 2">
    <name type="scientific">Trypanosoma theileri</name>
    <dbReference type="NCBI Taxonomy" id="67003"/>
    <lineage>
        <taxon>Eukaryota</taxon>
        <taxon>Discoba</taxon>
        <taxon>Euglenozoa</taxon>
        <taxon>Kinetoplastea</taxon>
        <taxon>Metakinetoplastina</taxon>
        <taxon>Trypanosomatida</taxon>
        <taxon>Trypanosomatidae</taxon>
        <taxon>Trypanosoma</taxon>
    </lineage>
</organism>
<evidence type="ECO:0000313" key="2">
    <source>
        <dbReference type="Proteomes" id="UP000192257"/>
    </source>
</evidence>
<name>A0A1X0NYZ7_9TRYP</name>
<dbReference type="VEuPathDB" id="TriTrypDB:TM35_000101850"/>
<dbReference type="EMBL" id="NBCO01000010">
    <property type="protein sequence ID" value="ORC89917.1"/>
    <property type="molecule type" value="Genomic_DNA"/>
</dbReference>
<gene>
    <name evidence="1" type="ORF">TM35_000101850</name>
</gene>
<reference evidence="1 2" key="1">
    <citation type="submission" date="2017-03" db="EMBL/GenBank/DDBJ databases">
        <title>An alternative strategy for trypanosome survival in the mammalian bloodstream revealed through genome and transcriptome analysis of the ubiquitous bovine parasite Trypanosoma (Megatrypanum) theileri.</title>
        <authorList>
            <person name="Kelly S."/>
            <person name="Ivens A."/>
            <person name="Mott A."/>
            <person name="O'Neill E."/>
            <person name="Emms D."/>
            <person name="Macleod O."/>
            <person name="Voorheis P."/>
            <person name="Matthews J."/>
            <person name="Matthews K."/>
            <person name="Carrington M."/>
        </authorList>
    </citation>
    <scope>NUCLEOTIDE SEQUENCE [LARGE SCALE GENOMIC DNA]</scope>
    <source>
        <strain evidence="1">Edinburgh</strain>
    </source>
</reference>
<proteinExistence type="predicted"/>